<comment type="caution">
    <text evidence="1">The sequence shown here is derived from an EMBL/GenBank/DDBJ whole genome shotgun (WGS) entry which is preliminary data.</text>
</comment>
<dbReference type="InterPro" id="IPR004119">
    <property type="entry name" value="EcKL"/>
</dbReference>
<evidence type="ECO:0000313" key="1">
    <source>
        <dbReference type="EMBL" id="KAK8863292.1"/>
    </source>
</evidence>
<dbReference type="Proteomes" id="UP001390339">
    <property type="component" value="Unassembled WGS sequence"/>
</dbReference>
<name>A0ABR2IJ41_9PEZI</name>
<dbReference type="Pfam" id="PF02958">
    <property type="entry name" value="EcKL"/>
    <property type="match status" value="1"/>
</dbReference>
<sequence length="476" mass="51391">MPPSQSKSSSLDEIAASLLAKKGLELVSCQTVQSLWAGYGHICRVEAQLPPSNGDNKDGQQEPLSLVLKYINPPATKSQDDEGHLRKILSYQVEQHFYAHLAPRLLLSHPGGGGGDEVAVAECLGSVHDGTTTALLLRDLQREVPAAYESCFQLDDAMKAAAGLGDKEKVAAAASFPLALEKRGTLTPDLVDAALDWLAGFHGFFWRDEEKARYAANPEHLVPPPLEFAAAAASSSTSQSSSSNKNGAAVVHGVWQNGGYTYLATRRSEYANLEEEDESEWSDALCRPSSSSSGGKSVAEEVAYYLSPSHPATSPYATLIHGDVKSENMFGRSASSSPPSSSSAAAAKVAFFDFQYVGVGLGVCDLAKLFTCSVPVSLLAAPAAASFSISPSLGMQPGEKALLERYLARLEAVSGRGKNCYPWDVFVRHWEAALVDWLRFQASWGFWGNTAWLEARVREILSRKKTAEDWEEEAWR</sequence>
<dbReference type="PANTHER" id="PTHR11012">
    <property type="entry name" value="PROTEIN KINASE-LIKE DOMAIN-CONTAINING"/>
    <property type="match status" value="1"/>
</dbReference>
<dbReference type="PANTHER" id="PTHR11012:SF30">
    <property type="entry name" value="PROTEIN KINASE-LIKE DOMAIN-CONTAINING"/>
    <property type="match status" value="1"/>
</dbReference>
<dbReference type="SUPFAM" id="SSF56112">
    <property type="entry name" value="Protein kinase-like (PK-like)"/>
    <property type="match status" value="1"/>
</dbReference>
<proteinExistence type="predicted"/>
<evidence type="ECO:0000313" key="2">
    <source>
        <dbReference type="Proteomes" id="UP001390339"/>
    </source>
</evidence>
<protein>
    <submittedName>
        <fullName evidence="1">Kinase-like domain-containing protein</fullName>
    </submittedName>
</protein>
<dbReference type="EMBL" id="JAPCWZ010000005">
    <property type="protein sequence ID" value="KAK8863292.1"/>
    <property type="molecule type" value="Genomic_DNA"/>
</dbReference>
<dbReference type="InterPro" id="IPR011009">
    <property type="entry name" value="Kinase-like_dom_sf"/>
</dbReference>
<gene>
    <name evidence="1" type="ORF">PGQ11_009527</name>
</gene>
<accession>A0ABR2IJ41</accession>
<dbReference type="Gene3D" id="3.90.1200.10">
    <property type="match status" value="1"/>
</dbReference>
<keyword evidence="2" id="KW-1185">Reference proteome</keyword>
<reference evidence="1 2" key="1">
    <citation type="journal article" date="2024" name="IMA Fungus">
        <title>Apiospora arundinis, a panoply of carbohydrate-active enzymes and secondary metabolites.</title>
        <authorList>
            <person name="Sorensen T."/>
            <person name="Petersen C."/>
            <person name="Muurmann A.T."/>
            <person name="Christiansen J.V."/>
            <person name="Brundto M.L."/>
            <person name="Overgaard C.K."/>
            <person name="Boysen A.T."/>
            <person name="Wollenberg R.D."/>
            <person name="Larsen T.O."/>
            <person name="Sorensen J.L."/>
            <person name="Nielsen K.L."/>
            <person name="Sondergaard T.E."/>
        </authorList>
    </citation>
    <scope>NUCLEOTIDE SEQUENCE [LARGE SCALE GENOMIC DNA]</scope>
    <source>
        <strain evidence="1 2">AAU 773</strain>
    </source>
</reference>
<organism evidence="1 2">
    <name type="scientific">Apiospora arundinis</name>
    <dbReference type="NCBI Taxonomy" id="335852"/>
    <lineage>
        <taxon>Eukaryota</taxon>
        <taxon>Fungi</taxon>
        <taxon>Dikarya</taxon>
        <taxon>Ascomycota</taxon>
        <taxon>Pezizomycotina</taxon>
        <taxon>Sordariomycetes</taxon>
        <taxon>Xylariomycetidae</taxon>
        <taxon>Amphisphaeriales</taxon>
        <taxon>Apiosporaceae</taxon>
        <taxon>Apiospora</taxon>
    </lineage>
</organism>